<evidence type="ECO:0000259" key="8">
    <source>
        <dbReference type="Pfam" id="PF07687"/>
    </source>
</evidence>
<dbReference type="InterPro" id="IPR011650">
    <property type="entry name" value="Peptidase_M20_dimer"/>
</dbReference>
<feature type="domain" description="Peptidase M20 dimerisation" evidence="8">
    <location>
        <begin position="210"/>
        <end position="307"/>
    </location>
</feature>
<keyword evidence="3" id="KW-0479">Metal-binding</keyword>
<evidence type="ECO:0000256" key="6">
    <source>
        <dbReference type="SAM" id="MobiDB-lite"/>
    </source>
</evidence>
<sequence>MKVSSTPLAFLLFPLASSAFKLPFTLETIKTRFESIELPQFIKKYADPISTSPLLSLHKSLIDIPSITGNEREVGQWLSNYLISKNFTVETQSVSEDGERFNIFAYIGQNRTTHTLVTSHIDTVPPYIPYRVSSGSIYGRGSNDAKSSVAAQIIAVEELIASSTIHEGDVSLLFVVGEETTGDGMKAANELGPAWKTVIFGEPTENKLAVGHKGIIMFDIIAEGRASHSGYPELGVNANSHLIRALYNLENAKLPSSNLLGESTMNVGKIEGGVAANVISPHAIASVLVRVAGDLDETLAVIQKSVQNLPVEIKLLGVTYGPQVLDYDVEGFQSIVCSYGTDVPNLHGEHKKYLYGPGSILTAHSDNEYVLKSDLFEAVAGYKKLIKESLWPTKRVPSIIEKTVLVEEEVVIPVEAVSSSASIKETEAAKPEGVEPKTSVDGEL</sequence>
<dbReference type="Pfam" id="PF01546">
    <property type="entry name" value="Peptidase_M20"/>
    <property type="match status" value="1"/>
</dbReference>
<dbReference type="Proteomes" id="UP000277580">
    <property type="component" value="Unassembled WGS sequence"/>
</dbReference>
<gene>
    <name evidence="9" type="ORF">P167DRAFT_536523</name>
</gene>
<dbReference type="Pfam" id="PF07687">
    <property type="entry name" value="M20_dimer"/>
    <property type="match status" value="1"/>
</dbReference>
<dbReference type="PANTHER" id="PTHR43808:SF8">
    <property type="entry name" value="PEPTIDASE M20 DIMERISATION DOMAIN-CONTAINING PROTEIN"/>
    <property type="match status" value="1"/>
</dbReference>
<dbReference type="InterPro" id="IPR050072">
    <property type="entry name" value="Peptidase_M20A"/>
</dbReference>
<dbReference type="PROSITE" id="PS00759">
    <property type="entry name" value="ARGE_DAPE_CPG2_2"/>
    <property type="match status" value="1"/>
</dbReference>
<keyword evidence="7" id="KW-0732">Signal</keyword>
<evidence type="ECO:0000256" key="5">
    <source>
        <dbReference type="ARBA" id="ARBA00022833"/>
    </source>
</evidence>
<organism evidence="9 10">
    <name type="scientific">Morchella conica CCBAS932</name>
    <dbReference type="NCBI Taxonomy" id="1392247"/>
    <lineage>
        <taxon>Eukaryota</taxon>
        <taxon>Fungi</taxon>
        <taxon>Dikarya</taxon>
        <taxon>Ascomycota</taxon>
        <taxon>Pezizomycotina</taxon>
        <taxon>Pezizomycetes</taxon>
        <taxon>Pezizales</taxon>
        <taxon>Morchellaceae</taxon>
        <taxon>Morchella</taxon>
    </lineage>
</organism>
<keyword evidence="10" id="KW-1185">Reference proteome</keyword>
<dbReference type="GO" id="GO:0046872">
    <property type="term" value="F:metal ion binding"/>
    <property type="evidence" value="ECO:0007669"/>
    <property type="project" value="UniProtKB-KW"/>
</dbReference>
<dbReference type="SUPFAM" id="SSF53187">
    <property type="entry name" value="Zn-dependent exopeptidases"/>
    <property type="match status" value="1"/>
</dbReference>
<name>A0A3N4L0T7_9PEZI</name>
<evidence type="ECO:0000313" key="9">
    <source>
        <dbReference type="EMBL" id="RPB11595.1"/>
    </source>
</evidence>
<comment type="similarity">
    <text evidence="2">Belongs to the peptidase M20A family.</text>
</comment>
<dbReference type="CDD" id="cd05652">
    <property type="entry name" value="M20_ArgE_DapE-like_fungal"/>
    <property type="match status" value="1"/>
</dbReference>
<dbReference type="EMBL" id="ML119134">
    <property type="protein sequence ID" value="RPB11595.1"/>
    <property type="molecule type" value="Genomic_DNA"/>
</dbReference>
<evidence type="ECO:0000256" key="3">
    <source>
        <dbReference type="ARBA" id="ARBA00022723"/>
    </source>
</evidence>
<dbReference type="InParanoid" id="A0A3N4L0T7"/>
<evidence type="ECO:0000256" key="7">
    <source>
        <dbReference type="SAM" id="SignalP"/>
    </source>
</evidence>
<proteinExistence type="inferred from homology"/>
<evidence type="ECO:0000256" key="4">
    <source>
        <dbReference type="ARBA" id="ARBA00022801"/>
    </source>
</evidence>
<feature type="compositionally biased region" description="Basic and acidic residues" evidence="6">
    <location>
        <begin position="424"/>
        <end position="444"/>
    </location>
</feature>
<evidence type="ECO:0000256" key="2">
    <source>
        <dbReference type="ARBA" id="ARBA00006247"/>
    </source>
</evidence>
<evidence type="ECO:0000313" key="10">
    <source>
        <dbReference type="Proteomes" id="UP000277580"/>
    </source>
</evidence>
<dbReference type="PANTHER" id="PTHR43808">
    <property type="entry name" value="ACETYLORNITHINE DEACETYLASE"/>
    <property type="match status" value="1"/>
</dbReference>
<dbReference type="InterPro" id="IPR001261">
    <property type="entry name" value="ArgE/DapE_CS"/>
</dbReference>
<dbReference type="AlphaFoldDB" id="A0A3N4L0T7"/>
<feature type="signal peptide" evidence="7">
    <location>
        <begin position="1"/>
        <end position="19"/>
    </location>
</feature>
<dbReference type="STRING" id="1392247.A0A3N4L0T7"/>
<accession>A0A3N4L0T7</accession>
<protein>
    <submittedName>
        <fullName evidence="9">Zn-dependent exopeptidase</fullName>
    </submittedName>
</protein>
<dbReference type="OrthoDB" id="3064516at2759"/>
<feature type="region of interest" description="Disordered" evidence="6">
    <location>
        <begin position="423"/>
        <end position="444"/>
    </location>
</feature>
<reference evidence="9 10" key="1">
    <citation type="journal article" date="2018" name="Nat. Ecol. Evol.">
        <title>Pezizomycetes genomes reveal the molecular basis of ectomycorrhizal truffle lifestyle.</title>
        <authorList>
            <person name="Murat C."/>
            <person name="Payen T."/>
            <person name="Noel B."/>
            <person name="Kuo A."/>
            <person name="Morin E."/>
            <person name="Chen J."/>
            <person name="Kohler A."/>
            <person name="Krizsan K."/>
            <person name="Balestrini R."/>
            <person name="Da Silva C."/>
            <person name="Montanini B."/>
            <person name="Hainaut M."/>
            <person name="Levati E."/>
            <person name="Barry K.W."/>
            <person name="Belfiori B."/>
            <person name="Cichocki N."/>
            <person name="Clum A."/>
            <person name="Dockter R.B."/>
            <person name="Fauchery L."/>
            <person name="Guy J."/>
            <person name="Iotti M."/>
            <person name="Le Tacon F."/>
            <person name="Lindquist E.A."/>
            <person name="Lipzen A."/>
            <person name="Malagnac F."/>
            <person name="Mello A."/>
            <person name="Molinier V."/>
            <person name="Miyauchi S."/>
            <person name="Poulain J."/>
            <person name="Riccioni C."/>
            <person name="Rubini A."/>
            <person name="Sitrit Y."/>
            <person name="Splivallo R."/>
            <person name="Traeger S."/>
            <person name="Wang M."/>
            <person name="Zifcakova L."/>
            <person name="Wipf D."/>
            <person name="Zambonelli A."/>
            <person name="Paolocci F."/>
            <person name="Nowrousian M."/>
            <person name="Ottonello S."/>
            <person name="Baldrian P."/>
            <person name="Spatafora J.W."/>
            <person name="Henrissat B."/>
            <person name="Nagy L.G."/>
            <person name="Aury J.M."/>
            <person name="Wincker P."/>
            <person name="Grigoriev I.V."/>
            <person name="Bonfante P."/>
            <person name="Martin F.M."/>
        </authorList>
    </citation>
    <scope>NUCLEOTIDE SEQUENCE [LARGE SCALE GENOMIC DNA]</scope>
    <source>
        <strain evidence="9 10">CCBAS932</strain>
    </source>
</reference>
<evidence type="ECO:0000256" key="1">
    <source>
        <dbReference type="ARBA" id="ARBA00001947"/>
    </source>
</evidence>
<keyword evidence="5" id="KW-0862">Zinc</keyword>
<comment type="cofactor">
    <cofactor evidence="1">
        <name>Zn(2+)</name>
        <dbReference type="ChEBI" id="CHEBI:29105"/>
    </cofactor>
</comment>
<feature type="chain" id="PRO_5018062100" evidence="7">
    <location>
        <begin position="20"/>
        <end position="444"/>
    </location>
</feature>
<dbReference type="SUPFAM" id="SSF55031">
    <property type="entry name" value="Bacterial exopeptidase dimerisation domain"/>
    <property type="match status" value="1"/>
</dbReference>
<dbReference type="Gene3D" id="3.40.630.10">
    <property type="entry name" value="Zn peptidases"/>
    <property type="match status" value="1"/>
</dbReference>
<dbReference type="GO" id="GO:0016787">
    <property type="term" value="F:hydrolase activity"/>
    <property type="evidence" value="ECO:0007669"/>
    <property type="project" value="UniProtKB-KW"/>
</dbReference>
<dbReference type="InterPro" id="IPR002933">
    <property type="entry name" value="Peptidase_M20"/>
</dbReference>
<dbReference type="InterPro" id="IPR036264">
    <property type="entry name" value="Bact_exopeptidase_dim_dom"/>
</dbReference>
<dbReference type="Gene3D" id="3.30.70.360">
    <property type="match status" value="1"/>
</dbReference>
<keyword evidence="4" id="KW-0378">Hydrolase</keyword>